<keyword evidence="2" id="KW-1185">Reference proteome</keyword>
<name>A0A918ILJ2_9ACTN</name>
<protein>
    <submittedName>
        <fullName evidence="1">Uncharacterized protein</fullName>
    </submittedName>
</protein>
<proteinExistence type="predicted"/>
<dbReference type="AlphaFoldDB" id="A0A918ILJ2"/>
<reference evidence="1" key="1">
    <citation type="journal article" date="2014" name="Int. J. Syst. Evol. Microbiol.">
        <title>Complete genome sequence of Corynebacterium casei LMG S-19264T (=DSM 44701T), isolated from a smear-ripened cheese.</title>
        <authorList>
            <consortium name="US DOE Joint Genome Institute (JGI-PGF)"/>
            <person name="Walter F."/>
            <person name="Albersmeier A."/>
            <person name="Kalinowski J."/>
            <person name="Ruckert C."/>
        </authorList>
    </citation>
    <scope>NUCLEOTIDE SEQUENCE</scope>
    <source>
        <strain evidence="1">JCM 4369</strain>
    </source>
</reference>
<accession>A0A918ILJ2</accession>
<gene>
    <name evidence="1" type="ORF">GCM10010260_81950</name>
</gene>
<evidence type="ECO:0000313" key="1">
    <source>
        <dbReference type="EMBL" id="GGV29073.1"/>
    </source>
</evidence>
<evidence type="ECO:0000313" key="2">
    <source>
        <dbReference type="Proteomes" id="UP000618795"/>
    </source>
</evidence>
<reference evidence="1" key="2">
    <citation type="submission" date="2020-09" db="EMBL/GenBank/DDBJ databases">
        <authorList>
            <person name="Sun Q."/>
            <person name="Ohkuma M."/>
        </authorList>
    </citation>
    <scope>NUCLEOTIDE SEQUENCE</scope>
    <source>
        <strain evidence="1">JCM 4369</strain>
    </source>
</reference>
<comment type="caution">
    <text evidence="1">The sequence shown here is derived from an EMBL/GenBank/DDBJ whole genome shotgun (WGS) entry which is preliminary data.</text>
</comment>
<sequence>MARRRTSPYKVGDQVTGTSYVEPDDRLREAPIRFTGAVVQVGSGWAGVDASQAYLWVRLPSGREIKALIQDVERLNRPPSTSVATGRGRGR</sequence>
<dbReference type="EMBL" id="BMTD01000035">
    <property type="protein sequence ID" value="GGV29073.1"/>
    <property type="molecule type" value="Genomic_DNA"/>
</dbReference>
<organism evidence="1 2">
    <name type="scientific">Streptomyces filipinensis</name>
    <dbReference type="NCBI Taxonomy" id="66887"/>
    <lineage>
        <taxon>Bacteria</taxon>
        <taxon>Bacillati</taxon>
        <taxon>Actinomycetota</taxon>
        <taxon>Actinomycetes</taxon>
        <taxon>Kitasatosporales</taxon>
        <taxon>Streptomycetaceae</taxon>
        <taxon>Streptomyces</taxon>
    </lineage>
</organism>
<dbReference type="RefSeq" id="WP_191878521.1">
    <property type="nucleotide sequence ID" value="NZ_BMTD01000035.1"/>
</dbReference>
<dbReference type="Proteomes" id="UP000618795">
    <property type="component" value="Unassembled WGS sequence"/>
</dbReference>